<evidence type="ECO:0000313" key="4">
    <source>
        <dbReference type="EMBL" id="MFD2207963.1"/>
    </source>
</evidence>
<accession>A0ABW5BSX2</accession>
<proteinExistence type="inferred from homology"/>
<dbReference type="RefSeq" id="WP_380255121.1">
    <property type="nucleotide sequence ID" value="NZ_JBHUII010000013.1"/>
</dbReference>
<dbReference type="InterPro" id="IPR015421">
    <property type="entry name" value="PyrdxlP-dep_Trfase_major"/>
</dbReference>
<keyword evidence="1 3" id="KW-0663">Pyridoxal phosphate</keyword>
<keyword evidence="5" id="KW-1185">Reference proteome</keyword>
<dbReference type="EMBL" id="JBHUII010000013">
    <property type="protein sequence ID" value="MFD2207963.1"/>
    <property type="molecule type" value="Genomic_DNA"/>
</dbReference>
<organism evidence="4 5">
    <name type="scientific">Kiloniella antarctica</name>
    <dbReference type="NCBI Taxonomy" id="1550907"/>
    <lineage>
        <taxon>Bacteria</taxon>
        <taxon>Pseudomonadati</taxon>
        <taxon>Pseudomonadota</taxon>
        <taxon>Alphaproteobacteria</taxon>
        <taxon>Rhodospirillales</taxon>
        <taxon>Kiloniellaceae</taxon>
        <taxon>Kiloniella</taxon>
    </lineage>
</organism>
<evidence type="ECO:0000313" key="5">
    <source>
        <dbReference type="Proteomes" id="UP001597294"/>
    </source>
</evidence>
<dbReference type="InterPro" id="IPR000653">
    <property type="entry name" value="DegT/StrS_aminotransferase"/>
</dbReference>
<dbReference type="Proteomes" id="UP001597294">
    <property type="component" value="Unassembled WGS sequence"/>
</dbReference>
<dbReference type="InterPro" id="IPR015424">
    <property type="entry name" value="PyrdxlP-dep_Trfase"/>
</dbReference>
<dbReference type="GO" id="GO:0008483">
    <property type="term" value="F:transaminase activity"/>
    <property type="evidence" value="ECO:0007669"/>
    <property type="project" value="UniProtKB-KW"/>
</dbReference>
<dbReference type="Pfam" id="PF01041">
    <property type="entry name" value="DegT_DnrJ_EryC1"/>
    <property type="match status" value="1"/>
</dbReference>
<keyword evidence="4" id="KW-0032">Aminotransferase</keyword>
<dbReference type="PANTHER" id="PTHR30244">
    <property type="entry name" value="TRANSAMINASE"/>
    <property type="match status" value="1"/>
</dbReference>
<dbReference type="PANTHER" id="PTHR30244:SF9">
    <property type="entry name" value="PROTEIN RV3402C"/>
    <property type="match status" value="1"/>
</dbReference>
<sequence>MIPLFQPDMPTADELVPYLRQMDHDKWYTNFGPRLASFEELLAQQFNVNRSKIVTLTSATAGLTVALRLSLSKLRKTGSPFRQNFTCLLPAWTFVASAQAVLEAGGQPIFCDVDPVSGALTPSLVEEYLQNSNNPHPDIIMPVAPFGAEIDVRLWDEFSEEKSIPVVVDAAASFCSLTPGNSPAVVSLHATKIFGVGEGGFVVTKDIALAKRIREYTTFGFCGRRVAGVQGGNYKLSEYHAAVGLAQFDRFLTIKSKNLKSRERYVKALSEIPNVRLLKGEAGKYATTFNVIVENLLAKDVVRNLKNAGIDAGIWWEDILPQNPLFNSLSRNNISMFPVSASLYTQVLGVPFSPFLSEFDIKKVAIKLKHISESGS</sequence>
<dbReference type="Gene3D" id="3.40.640.10">
    <property type="entry name" value="Type I PLP-dependent aspartate aminotransferase-like (Major domain)"/>
    <property type="match status" value="1"/>
</dbReference>
<evidence type="ECO:0000256" key="2">
    <source>
        <dbReference type="ARBA" id="ARBA00037999"/>
    </source>
</evidence>
<protein>
    <submittedName>
        <fullName evidence="4">DegT/DnrJ/EryC1/StrS family aminotransferase</fullName>
    </submittedName>
</protein>
<dbReference type="SUPFAM" id="SSF53383">
    <property type="entry name" value="PLP-dependent transferases"/>
    <property type="match status" value="1"/>
</dbReference>
<evidence type="ECO:0000256" key="1">
    <source>
        <dbReference type="ARBA" id="ARBA00022898"/>
    </source>
</evidence>
<comment type="similarity">
    <text evidence="2 3">Belongs to the DegT/DnrJ/EryC1 family.</text>
</comment>
<reference evidence="5" key="1">
    <citation type="journal article" date="2019" name="Int. J. Syst. Evol. Microbiol.">
        <title>The Global Catalogue of Microorganisms (GCM) 10K type strain sequencing project: providing services to taxonomists for standard genome sequencing and annotation.</title>
        <authorList>
            <consortium name="The Broad Institute Genomics Platform"/>
            <consortium name="The Broad Institute Genome Sequencing Center for Infectious Disease"/>
            <person name="Wu L."/>
            <person name="Ma J."/>
        </authorList>
    </citation>
    <scope>NUCLEOTIDE SEQUENCE [LARGE SCALE GENOMIC DNA]</scope>
    <source>
        <strain evidence="5">CGMCC 4.7192</strain>
    </source>
</reference>
<gene>
    <name evidence="4" type="ORF">ACFSKO_20290</name>
</gene>
<comment type="caution">
    <text evidence="4">The sequence shown here is derived from an EMBL/GenBank/DDBJ whole genome shotgun (WGS) entry which is preliminary data.</text>
</comment>
<evidence type="ECO:0000256" key="3">
    <source>
        <dbReference type="RuleBase" id="RU004508"/>
    </source>
</evidence>
<dbReference type="PIRSF" id="PIRSF000390">
    <property type="entry name" value="PLP_StrS"/>
    <property type="match status" value="1"/>
</dbReference>
<name>A0ABW5BSX2_9PROT</name>
<keyword evidence="4" id="KW-0808">Transferase</keyword>